<keyword evidence="3" id="KW-0597">Phosphoprotein</keyword>
<dbReference type="SUPFAM" id="SSF56801">
    <property type="entry name" value="Acetyl-CoA synthetase-like"/>
    <property type="match status" value="1"/>
</dbReference>
<proteinExistence type="predicted"/>
<gene>
    <name evidence="6" type="ORF">ACFPCV_01310</name>
</gene>
<dbReference type="InterPro" id="IPR010071">
    <property type="entry name" value="AA_adenyl_dom"/>
</dbReference>
<dbReference type="Pfam" id="PF13193">
    <property type="entry name" value="AMP-binding_C"/>
    <property type="match status" value="1"/>
</dbReference>
<evidence type="ECO:0000256" key="1">
    <source>
        <dbReference type="ARBA" id="ARBA00001957"/>
    </source>
</evidence>
<dbReference type="InterPro" id="IPR025110">
    <property type="entry name" value="AMP-bd_C"/>
</dbReference>
<dbReference type="PROSITE" id="PS50075">
    <property type="entry name" value="CARRIER"/>
    <property type="match status" value="2"/>
</dbReference>
<dbReference type="InterPro" id="IPR009081">
    <property type="entry name" value="PP-bd_ACP"/>
</dbReference>
<dbReference type="Pfam" id="PF00550">
    <property type="entry name" value="PP-binding"/>
    <property type="match status" value="2"/>
</dbReference>
<accession>A0ABV9RV06</accession>
<dbReference type="EMBL" id="JBHSIS010000002">
    <property type="protein sequence ID" value="MFC4852122.1"/>
    <property type="molecule type" value="Genomic_DNA"/>
</dbReference>
<keyword evidence="7" id="KW-1185">Reference proteome</keyword>
<protein>
    <submittedName>
        <fullName evidence="6">Amino acid adenylation domain-containing protein</fullName>
    </submittedName>
</protein>
<dbReference type="Gene3D" id="3.30.559.10">
    <property type="entry name" value="Chloramphenicol acetyltransferase-like domain"/>
    <property type="match status" value="1"/>
</dbReference>
<dbReference type="InterPro" id="IPR020806">
    <property type="entry name" value="PKS_PP-bd"/>
</dbReference>
<dbReference type="InterPro" id="IPR023213">
    <property type="entry name" value="CAT-like_dom_sf"/>
</dbReference>
<dbReference type="NCBIfam" id="TIGR01733">
    <property type="entry name" value="AA-adenyl-dom"/>
    <property type="match status" value="1"/>
</dbReference>
<feature type="domain" description="Carrier" evidence="5">
    <location>
        <begin position="1043"/>
        <end position="1118"/>
    </location>
</feature>
<dbReference type="CDD" id="cd05930">
    <property type="entry name" value="A_NRPS"/>
    <property type="match status" value="1"/>
</dbReference>
<dbReference type="SUPFAM" id="SSF52777">
    <property type="entry name" value="CoA-dependent acyltransferases"/>
    <property type="match status" value="2"/>
</dbReference>
<dbReference type="SMART" id="SM00823">
    <property type="entry name" value="PKS_PP"/>
    <property type="match status" value="2"/>
</dbReference>
<dbReference type="InterPro" id="IPR020845">
    <property type="entry name" value="AMP-binding_CS"/>
</dbReference>
<name>A0ABV9RV06_9PSEU</name>
<dbReference type="InterPro" id="IPR000873">
    <property type="entry name" value="AMP-dep_synth/lig_dom"/>
</dbReference>
<evidence type="ECO:0000256" key="3">
    <source>
        <dbReference type="ARBA" id="ARBA00022553"/>
    </source>
</evidence>
<comment type="cofactor">
    <cofactor evidence="1">
        <name>pantetheine 4'-phosphate</name>
        <dbReference type="ChEBI" id="CHEBI:47942"/>
    </cofactor>
</comment>
<sequence>MTIPDQILAQARRTPGAVAVRQWDDRLTYRELVERAAAVADALRDLGVGPETRVGVCATRDLGYVVTVLGVLLSGGCYVPMEPGGPRRRLLEIAEDAGVTVVVGDAADAEFGAVPGIRTLAPAGTATPRPCPAGEHNTCHVLYTSGSTGRPKGVLTTHRNVAAFVAGWQERFPAAPGMRTLAASSLGFDASSIDLYVPLTVGAQIQLVSTADRADPERLRRFLVAHEVEWGLLTPTMLSTVDPEDVPAWRHVFCGGEQFPAELAAKWTPGRRVGNGYGPTETTVVVVAADVTGTPADPLPIGRVMPGHRGYVVDENLDLVPRGEPGELLIGGPGVSNGYLGRPGLTAERFVPDPFGPVPGERLYRSGDRVRENADGQFSFLGRVDRQVKVRGQRIELGEIETGLAEHPEVRQVAVEAVPGPGGTRLVAFVTPATAPRDEDLLAGDRLTSAMRPAVVLRRDSLPTDQRSGKLDRTALRALAEQALADLAAGAREFDGTATEREIARLWARVLGQAPGRDTEFFAGGGNSIAAMRLVAATRERLGRTVSVADLFTAPTVPGFAARVAAAAPLPGRELTTGNPPTLAPPQTRLWFTDQLAPDDAPYNIALAGRLTGRLDLPALRRALRAVSDRHDVLRWRIRQTAGEPYAECGPPQDVPVAVVDLTSVTDREEVLAARLAAGARHVFDLATGPAWQCTLYRLAIDEHVLAITVHHAVFDGWSQKPLYDDLAEAYRQALAGGTPVLAPLAATYADYAVWRAERDRAHGAADLAWWTGHLAGAPTVLDLPRDRPRPAVQTYTGAEARVPFPAEVDSAVRALAATLGTTAASVLLGGLAELLRRLTGSEDHVLGAVVADRTRAEFDDVVGFFIDTVPVRVRAGADTFADAVRTHAGELREVTAHPAAPLDRIVGALGLPRDTSRAPLVQVLFNVLNFAEPRLRLSGVDSAPVTVPKPGSPFDLTVYVVERDGRFAFDTVHNPDLFDTSRVVALLTDLAQLCGALAAAPELAPARVAPHLPRAQVRTAADGAMVVAAPDVPVVSVPLHVGEATATEQLLAGIWREVLGRDSVGLADNFFDIGGHSMAVAAVHGRLTAATGRQIRMLDLFRFPNIRALAAHLDGTADKPALTAAANRAAARRNRARRNPTRRVSGTAQ</sequence>
<dbReference type="Pfam" id="PF00668">
    <property type="entry name" value="Condensation"/>
    <property type="match status" value="1"/>
</dbReference>
<dbReference type="Gene3D" id="3.30.559.30">
    <property type="entry name" value="Nonribosomal peptide synthetase, condensation domain"/>
    <property type="match status" value="1"/>
</dbReference>
<dbReference type="PANTHER" id="PTHR45527:SF1">
    <property type="entry name" value="FATTY ACID SYNTHASE"/>
    <property type="match status" value="1"/>
</dbReference>
<organism evidence="6 7">
    <name type="scientific">Actinophytocola glycyrrhizae</name>
    <dbReference type="NCBI Taxonomy" id="2044873"/>
    <lineage>
        <taxon>Bacteria</taxon>
        <taxon>Bacillati</taxon>
        <taxon>Actinomycetota</taxon>
        <taxon>Actinomycetes</taxon>
        <taxon>Pseudonocardiales</taxon>
        <taxon>Pseudonocardiaceae</taxon>
    </lineage>
</organism>
<dbReference type="Gene3D" id="3.40.50.12780">
    <property type="entry name" value="N-terminal domain of ligase-like"/>
    <property type="match status" value="1"/>
</dbReference>
<dbReference type="Gene3D" id="1.10.1200.10">
    <property type="entry name" value="ACP-like"/>
    <property type="match status" value="2"/>
</dbReference>
<dbReference type="Gene3D" id="3.30.300.30">
    <property type="match status" value="1"/>
</dbReference>
<dbReference type="SUPFAM" id="SSF47336">
    <property type="entry name" value="ACP-like"/>
    <property type="match status" value="2"/>
</dbReference>
<keyword evidence="2" id="KW-0596">Phosphopantetheine</keyword>
<evidence type="ECO:0000259" key="5">
    <source>
        <dbReference type="PROSITE" id="PS50075"/>
    </source>
</evidence>
<evidence type="ECO:0000313" key="6">
    <source>
        <dbReference type="EMBL" id="MFC4852122.1"/>
    </source>
</evidence>
<feature type="region of interest" description="Disordered" evidence="4">
    <location>
        <begin position="1131"/>
        <end position="1150"/>
    </location>
</feature>
<comment type="caution">
    <text evidence="6">The sequence shown here is derived from an EMBL/GenBank/DDBJ whole genome shotgun (WGS) entry which is preliminary data.</text>
</comment>
<reference evidence="7" key="1">
    <citation type="journal article" date="2019" name="Int. J. Syst. Evol. Microbiol.">
        <title>The Global Catalogue of Microorganisms (GCM) 10K type strain sequencing project: providing services to taxonomists for standard genome sequencing and annotation.</title>
        <authorList>
            <consortium name="The Broad Institute Genomics Platform"/>
            <consortium name="The Broad Institute Genome Sequencing Center for Infectious Disease"/>
            <person name="Wu L."/>
            <person name="Ma J."/>
        </authorList>
    </citation>
    <scope>NUCLEOTIDE SEQUENCE [LARGE SCALE GENOMIC DNA]</scope>
    <source>
        <strain evidence="7">ZS-22-S1</strain>
    </source>
</reference>
<dbReference type="InterPro" id="IPR045851">
    <property type="entry name" value="AMP-bd_C_sf"/>
</dbReference>
<dbReference type="InterPro" id="IPR042099">
    <property type="entry name" value="ANL_N_sf"/>
</dbReference>
<feature type="domain" description="Carrier" evidence="5">
    <location>
        <begin position="494"/>
        <end position="568"/>
    </location>
</feature>
<dbReference type="PROSITE" id="PS00455">
    <property type="entry name" value="AMP_BINDING"/>
    <property type="match status" value="1"/>
</dbReference>
<evidence type="ECO:0000256" key="2">
    <source>
        <dbReference type="ARBA" id="ARBA00022450"/>
    </source>
</evidence>
<dbReference type="Pfam" id="PF00501">
    <property type="entry name" value="AMP-binding"/>
    <property type="match status" value="1"/>
</dbReference>
<dbReference type="PANTHER" id="PTHR45527">
    <property type="entry name" value="NONRIBOSOMAL PEPTIDE SYNTHETASE"/>
    <property type="match status" value="1"/>
</dbReference>
<dbReference type="RefSeq" id="WP_378053542.1">
    <property type="nucleotide sequence ID" value="NZ_JBHSIS010000002.1"/>
</dbReference>
<dbReference type="Proteomes" id="UP001595859">
    <property type="component" value="Unassembled WGS sequence"/>
</dbReference>
<dbReference type="InterPro" id="IPR001242">
    <property type="entry name" value="Condensation_dom"/>
</dbReference>
<evidence type="ECO:0000256" key="4">
    <source>
        <dbReference type="SAM" id="MobiDB-lite"/>
    </source>
</evidence>
<dbReference type="CDD" id="cd19531">
    <property type="entry name" value="LCL_NRPS-like"/>
    <property type="match status" value="1"/>
</dbReference>
<evidence type="ECO:0000313" key="7">
    <source>
        <dbReference type="Proteomes" id="UP001595859"/>
    </source>
</evidence>
<feature type="compositionally biased region" description="Basic residues" evidence="4">
    <location>
        <begin position="1131"/>
        <end position="1142"/>
    </location>
</feature>
<dbReference type="InterPro" id="IPR036736">
    <property type="entry name" value="ACP-like_sf"/>
</dbReference>